<dbReference type="OrthoDB" id="9761875at2"/>
<dbReference type="STRING" id="1034346.GCA_000313565_00815"/>
<keyword evidence="2" id="KW-0680">Restriction system</keyword>
<evidence type="ECO:0000256" key="2">
    <source>
        <dbReference type="ARBA" id="ARBA00022747"/>
    </source>
</evidence>
<comment type="similarity">
    <text evidence="1">Belongs to the type-I restriction system S methylase family.</text>
</comment>
<evidence type="ECO:0000313" key="6">
    <source>
        <dbReference type="EMBL" id="PXX79749.1"/>
    </source>
</evidence>
<dbReference type="EMBL" id="QJKH01000005">
    <property type="protein sequence ID" value="PXX79749.1"/>
    <property type="molecule type" value="Genomic_DNA"/>
</dbReference>
<dbReference type="InterPro" id="IPR052021">
    <property type="entry name" value="Type-I_RS_S_subunit"/>
</dbReference>
<sequence length="140" mass="16659">MDNELILFDRLNVIRDVIHLHGEDKFYLSFSATKGQIMYLDEDEYVDTKYAVIIPKIEFAPKYLYYSIEKELPEFLAKYQSGINIQVDTLYHMKLSIHDIDDQYKIAKCLQQNELAIENEKRAVEEIKNLKRFMLENMVV</sequence>
<dbReference type="SUPFAM" id="SSF116734">
    <property type="entry name" value="DNA methylase specificity domain"/>
    <property type="match status" value="1"/>
</dbReference>
<evidence type="ECO:0000256" key="3">
    <source>
        <dbReference type="ARBA" id="ARBA00023125"/>
    </source>
</evidence>
<comment type="caution">
    <text evidence="6">The sequence shown here is derived from an EMBL/GenBank/DDBJ whole genome shotgun (WGS) entry which is preliminary data.</text>
</comment>
<keyword evidence="7" id="KW-1185">Reference proteome</keyword>
<dbReference type="GO" id="GO:0009307">
    <property type="term" value="P:DNA restriction-modification system"/>
    <property type="evidence" value="ECO:0007669"/>
    <property type="project" value="UniProtKB-KW"/>
</dbReference>
<dbReference type="PANTHER" id="PTHR30408">
    <property type="entry name" value="TYPE-1 RESTRICTION ENZYME ECOKI SPECIFICITY PROTEIN"/>
    <property type="match status" value="1"/>
</dbReference>
<feature type="coiled-coil region" evidence="4">
    <location>
        <begin position="110"/>
        <end position="137"/>
    </location>
</feature>
<protein>
    <submittedName>
        <fullName evidence="6">Type I restriction modification DNA specificity protein</fullName>
    </submittedName>
</protein>
<keyword evidence="3" id="KW-0238">DNA-binding</keyword>
<feature type="domain" description="Type I restriction modification DNA specificity" evidence="5">
    <location>
        <begin position="24"/>
        <end position="128"/>
    </location>
</feature>
<gene>
    <name evidence="6" type="ORF">DES51_105223</name>
</gene>
<keyword evidence="4" id="KW-0175">Coiled coil</keyword>
<dbReference type="PANTHER" id="PTHR30408:SF12">
    <property type="entry name" value="TYPE I RESTRICTION ENZYME MJAVIII SPECIFICITY SUBUNIT"/>
    <property type="match status" value="1"/>
</dbReference>
<name>A0A318KPR7_9FIRM</name>
<reference evidence="6 7" key="1">
    <citation type="submission" date="2018-05" db="EMBL/GenBank/DDBJ databases">
        <title>Genomic Encyclopedia of Type Strains, Phase IV (KMG-IV): sequencing the most valuable type-strain genomes for metagenomic binning, comparative biology and taxonomic classification.</title>
        <authorList>
            <person name="Goeker M."/>
        </authorList>
    </citation>
    <scope>NUCLEOTIDE SEQUENCE [LARGE SCALE GENOMIC DNA]</scope>
    <source>
        <strain evidence="6 7">JC118</strain>
    </source>
</reference>
<dbReference type="RefSeq" id="WP_022937127.1">
    <property type="nucleotide sequence ID" value="NZ_CABKRQ010000002.1"/>
</dbReference>
<dbReference type="InterPro" id="IPR044946">
    <property type="entry name" value="Restrct_endonuc_typeI_TRD_sf"/>
</dbReference>
<dbReference type="Proteomes" id="UP000247612">
    <property type="component" value="Unassembled WGS sequence"/>
</dbReference>
<dbReference type="InterPro" id="IPR000055">
    <property type="entry name" value="Restrct_endonuc_typeI_TRD"/>
</dbReference>
<accession>A0A318KPR7</accession>
<proteinExistence type="inferred from homology"/>
<evidence type="ECO:0000256" key="1">
    <source>
        <dbReference type="ARBA" id="ARBA00010923"/>
    </source>
</evidence>
<dbReference type="Pfam" id="PF01420">
    <property type="entry name" value="Methylase_S"/>
    <property type="match status" value="1"/>
</dbReference>
<evidence type="ECO:0000313" key="7">
    <source>
        <dbReference type="Proteomes" id="UP000247612"/>
    </source>
</evidence>
<dbReference type="Gene3D" id="3.90.220.20">
    <property type="entry name" value="DNA methylase specificity domains"/>
    <property type="match status" value="1"/>
</dbReference>
<evidence type="ECO:0000256" key="4">
    <source>
        <dbReference type="SAM" id="Coils"/>
    </source>
</evidence>
<dbReference type="GO" id="GO:0003677">
    <property type="term" value="F:DNA binding"/>
    <property type="evidence" value="ECO:0007669"/>
    <property type="project" value="UniProtKB-KW"/>
</dbReference>
<dbReference type="AlphaFoldDB" id="A0A318KPR7"/>
<organism evidence="6 7">
    <name type="scientific">Dielma fastidiosa</name>
    <dbReference type="NCBI Taxonomy" id="1034346"/>
    <lineage>
        <taxon>Bacteria</taxon>
        <taxon>Bacillati</taxon>
        <taxon>Bacillota</taxon>
        <taxon>Erysipelotrichia</taxon>
        <taxon>Erysipelotrichales</taxon>
        <taxon>Erysipelotrichaceae</taxon>
        <taxon>Dielma</taxon>
    </lineage>
</organism>
<evidence type="ECO:0000259" key="5">
    <source>
        <dbReference type="Pfam" id="PF01420"/>
    </source>
</evidence>